<comment type="caution">
    <text evidence="6">The sequence shown here is derived from an EMBL/GenBank/DDBJ whole genome shotgun (WGS) entry which is preliminary data.</text>
</comment>
<evidence type="ECO:0000313" key="7">
    <source>
        <dbReference type="Proteomes" id="UP000033121"/>
    </source>
</evidence>
<comment type="pathway">
    <text evidence="1">Carbohydrate acid metabolism.</text>
</comment>
<dbReference type="SUPFAM" id="SSF51569">
    <property type="entry name" value="Aldolase"/>
    <property type="match status" value="1"/>
</dbReference>
<comment type="subunit">
    <text evidence="3">Homotrimer.</text>
</comment>
<evidence type="ECO:0000256" key="2">
    <source>
        <dbReference type="ARBA" id="ARBA00006906"/>
    </source>
</evidence>
<dbReference type="Proteomes" id="UP000033121">
    <property type="component" value="Unassembled WGS sequence"/>
</dbReference>
<keyword evidence="4" id="KW-0456">Lyase</keyword>
<accession>A0A0E9N589</accession>
<dbReference type="CDD" id="cd00452">
    <property type="entry name" value="KDPG_aldolase"/>
    <property type="match status" value="1"/>
</dbReference>
<reference evidence="6 7" key="1">
    <citation type="submission" date="2015-04" db="EMBL/GenBank/DDBJ databases">
        <title>Whole genome shotgun sequence of Flavihumibacter petaseus NBRC 106054.</title>
        <authorList>
            <person name="Miyazawa S."/>
            <person name="Hosoyama A."/>
            <person name="Hashimoto M."/>
            <person name="Noguchi M."/>
            <person name="Tsuchikane K."/>
            <person name="Ohji S."/>
            <person name="Yamazoe A."/>
            <person name="Ichikawa N."/>
            <person name="Kimura A."/>
            <person name="Fujita N."/>
        </authorList>
    </citation>
    <scope>NUCLEOTIDE SEQUENCE [LARGE SCALE GENOMIC DNA]</scope>
    <source>
        <strain evidence="6 7">NBRC 106054</strain>
    </source>
</reference>
<dbReference type="AlphaFoldDB" id="A0A0E9N589"/>
<dbReference type="OrthoDB" id="9802667at2"/>
<evidence type="ECO:0000256" key="5">
    <source>
        <dbReference type="ARBA" id="ARBA00023277"/>
    </source>
</evidence>
<protein>
    <submittedName>
        <fullName evidence="6">2-keto-3-deoxy-6-phosphogluconate/4-hydroxy-2-oxoglutarate aldolase</fullName>
    </submittedName>
</protein>
<gene>
    <name evidence="6" type="primary">eda</name>
    <name evidence="6" type="ORF">FPE01S_04_03700</name>
</gene>
<dbReference type="InterPro" id="IPR013785">
    <property type="entry name" value="Aldolase_TIM"/>
</dbReference>
<dbReference type="STRING" id="1220578.FPE01S_04_03700"/>
<evidence type="ECO:0000256" key="4">
    <source>
        <dbReference type="ARBA" id="ARBA00023239"/>
    </source>
</evidence>
<proteinExistence type="inferred from homology"/>
<dbReference type="EMBL" id="BBWV01000004">
    <property type="protein sequence ID" value="GAO45127.1"/>
    <property type="molecule type" value="Genomic_DNA"/>
</dbReference>
<dbReference type="InterPro" id="IPR000887">
    <property type="entry name" value="Aldlse_KDPG_KHG"/>
</dbReference>
<dbReference type="RefSeq" id="WP_046371096.1">
    <property type="nucleotide sequence ID" value="NZ_BBWV01000004.1"/>
</dbReference>
<evidence type="ECO:0000313" key="6">
    <source>
        <dbReference type="EMBL" id="GAO45127.1"/>
    </source>
</evidence>
<dbReference type="NCBIfam" id="TIGR01182">
    <property type="entry name" value="eda"/>
    <property type="match status" value="1"/>
</dbReference>
<evidence type="ECO:0000256" key="1">
    <source>
        <dbReference type="ARBA" id="ARBA00004761"/>
    </source>
</evidence>
<dbReference type="PANTHER" id="PTHR30246">
    <property type="entry name" value="2-KETO-3-DEOXY-6-PHOSPHOGLUCONATE ALDOLASE"/>
    <property type="match status" value="1"/>
</dbReference>
<sequence>MTALSHILQHQVIAIVRGLAYEDFLPVAKALSAGGVRIMEITLNTPRALEGISMLSDHFDPDTLLVGAGTVLDAVDVTTAVQAGAKFIISPHTDLSIIQKSRELGAVSIPGAFTPTEVVAAYRNGGEIIKLFPAAGGLAYLKDIRAPLDKIPLMPTGGIDASNIRQYSDAGAVAFGIGSSLLGKGPLDLQRVTENAANLLRHLRPEHDNKNTLL</sequence>
<name>A0A0E9N589_9BACT</name>
<evidence type="ECO:0000256" key="3">
    <source>
        <dbReference type="ARBA" id="ARBA00011233"/>
    </source>
</evidence>
<dbReference type="Pfam" id="PF01081">
    <property type="entry name" value="Aldolase"/>
    <property type="match status" value="1"/>
</dbReference>
<dbReference type="PANTHER" id="PTHR30246:SF1">
    <property type="entry name" value="2-DEHYDRO-3-DEOXY-6-PHOSPHOGALACTONATE ALDOLASE-RELATED"/>
    <property type="match status" value="1"/>
</dbReference>
<organism evidence="6 7">
    <name type="scientific">Flavihumibacter petaseus NBRC 106054</name>
    <dbReference type="NCBI Taxonomy" id="1220578"/>
    <lineage>
        <taxon>Bacteria</taxon>
        <taxon>Pseudomonadati</taxon>
        <taxon>Bacteroidota</taxon>
        <taxon>Chitinophagia</taxon>
        <taxon>Chitinophagales</taxon>
        <taxon>Chitinophagaceae</taxon>
        <taxon>Flavihumibacter</taxon>
    </lineage>
</organism>
<keyword evidence="5" id="KW-0119">Carbohydrate metabolism</keyword>
<keyword evidence="7" id="KW-1185">Reference proteome</keyword>
<dbReference type="Gene3D" id="3.20.20.70">
    <property type="entry name" value="Aldolase class I"/>
    <property type="match status" value="1"/>
</dbReference>
<dbReference type="GO" id="GO:0016829">
    <property type="term" value="F:lyase activity"/>
    <property type="evidence" value="ECO:0007669"/>
    <property type="project" value="UniProtKB-KW"/>
</dbReference>
<comment type="similarity">
    <text evidence="2">Belongs to the KHG/KDPG aldolase family.</text>
</comment>